<comment type="function">
    <text evidence="4">Acts as an anti-CsrA protein, binds CsrA and prevents it from repressing translation of its target genes, one of which is flagellin. Binds to flagellin and participates in the assembly of the flagellum.</text>
</comment>
<keyword evidence="3 4" id="KW-0810">Translation regulation</keyword>
<comment type="similarity">
    <text evidence="4">Belongs to the FliW family.</text>
</comment>
<comment type="caution">
    <text evidence="5">The sequence shown here is derived from an EMBL/GenBank/DDBJ whole genome shotgun (WGS) entry which is preliminary data.</text>
</comment>
<name>A0A2M9Y6D4_9LEPT</name>
<dbReference type="OrthoDB" id="9801235at2"/>
<evidence type="ECO:0000313" key="6">
    <source>
        <dbReference type="Proteomes" id="UP000297891"/>
    </source>
</evidence>
<keyword evidence="5" id="KW-0966">Cell projection</keyword>
<comment type="subunit">
    <text evidence="4">Interacts with translational regulator CsrA and flagellin(s).</text>
</comment>
<evidence type="ECO:0000256" key="2">
    <source>
        <dbReference type="ARBA" id="ARBA00022795"/>
    </source>
</evidence>
<dbReference type="Proteomes" id="UP000297891">
    <property type="component" value="Unassembled WGS sequence"/>
</dbReference>
<dbReference type="GO" id="GO:0005737">
    <property type="term" value="C:cytoplasm"/>
    <property type="evidence" value="ECO:0007669"/>
    <property type="project" value="UniProtKB-SubCell"/>
</dbReference>
<keyword evidence="2 4" id="KW-1005">Bacterial flagellum biogenesis</keyword>
<keyword evidence="5" id="KW-0282">Flagellum</keyword>
<keyword evidence="4" id="KW-0143">Chaperone</keyword>
<dbReference type="HAMAP" id="MF_01185">
    <property type="entry name" value="FliW"/>
    <property type="match status" value="1"/>
</dbReference>
<evidence type="ECO:0000256" key="1">
    <source>
        <dbReference type="ARBA" id="ARBA00022490"/>
    </source>
</evidence>
<dbReference type="PANTHER" id="PTHR39190:SF1">
    <property type="entry name" value="FLAGELLAR ASSEMBLY FACTOR FLIW"/>
    <property type="match status" value="1"/>
</dbReference>
<dbReference type="PANTHER" id="PTHR39190">
    <property type="entry name" value="FLAGELLAR ASSEMBLY FACTOR FLIW"/>
    <property type="match status" value="1"/>
</dbReference>
<keyword evidence="5" id="KW-0969">Cilium</keyword>
<dbReference type="Pfam" id="PF02623">
    <property type="entry name" value="FliW"/>
    <property type="match status" value="1"/>
</dbReference>
<keyword evidence="1 4" id="KW-0963">Cytoplasm</keyword>
<dbReference type="GO" id="GO:0044780">
    <property type="term" value="P:bacterial-type flagellum assembly"/>
    <property type="evidence" value="ECO:0007669"/>
    <property type="project" value="UniProtKB-UniRule"/>
</dbReference>
<evidence type="ECO:0000256" key="4">
    <source>
        <dbReference type="HAMAP-Rule" id="MF_01185"/>
    </source>
</evidence>
<dbReference type="Gene3D" id="2.30.290.10">
    <property type="entry name" value="BH3618-like"/>
    <property type="match status" value="1"/>
</dbReference>
<accession>A0A2M9Y6D4</accession>
<gene>
    <name evidence="4 5" type="primary">fliW</name>
    <name evidence="5" type="ORF">EHQ30_04580</name>
</gene>
<evidence type="ECO:0000256" key="3">
    <source>
        <dbReference type="ARBA" id="ARBA00022845"/>
    </source>
</evidence>
<proteinExistence type="inferred from homology"/>
<comment type="subcellular location">
    <subcellularLocation>
        <location evidence="4">Cytoplasm</location>
    </subcellularLocation>
</comment>
<dbReference type="EMBL" id="RQFP01000001">
    <property type="protein sequence ID" value="TGK95906.1"/>
    <property type="molecule type" value="Genomic_DNA"/>
</dbReference>
<dbReference type="NCBIfam" id="NF009793">
    <property type="entry name" value="PRK13285.1-1"/>
    <property type="match status" value="1"/>
</dbReference>
<keyword evidence="6" id="KW-1185">Reference proteome</keyword>
<evidence type="ECO:0000313" key="5">
    <source>
        <dbReference type="EMBL" id="TGK95906.1"/>
    </source>
</evidence>
<organism evidence="5 6">
    <name type="scientific">Leptospira brenneri</name>
    <dbReference type="NCBI Taxonomy" id="2023182"/>
    <lineage>
        <taxon>Bacteria</taxon>
        <taxon>Pseudomonadati</taxon>
        <taxon>Spirochaetota</taxon>
        <taxon>Spirochaetia</taxon>
        <taxon>Leptospirales</taxon>
        <taxon>Leptospiraceae</taxon>
        <taxon>Leptospira</taxon>
    </lineage>
</organism>
<dbReference type="InterPro" id="IPR003775">
    <property type="entry name" value="Flagellar_assembly_factor_FliW"/>
</dbReference>
<dbReference type="AlphaFoldDB" id="A0A2M9Y6D4"/>
<dbReference type="InterPro" id="IPR024046">
    <property type="entry name" value="Flagellar_assmbl_FliW_dom_sf"/>
</dbReference>
<dbReference type="SUPFAM" id="SSF141457">
    <property type="entry name" value="BH3618-like"/>
    <property type="match status" value="1"/>
</dbReference>
<dbReference type="GO" id="GO:0006417">
    <property type="term" value="P:regulation of translation"/>
    <property type="evidence" value="ECO:0007669"/>
    <property type="project" value="UniProtKB-KW"/>
</dbReference>
<sequence length="167" mass="18847">MTVILERKESIGTRMSVTIHTKPFGTIQVDSKQILKFPQGLLGFEEFDEYALIEESAESPFKWLQSTKESGLAFIVIQPELFMNDYKPAVSDEELHDIGLNGWKEGLIFLIVTIPHDNPKGMTANLQGPIILNAKDGKGKQCISRDENHPIRKNIIESMEEMSSEKV</sequence>
<reference evidence="5" key="1">
    <citation type="journal article" date="2019" name="PLoS Negl. Trop. Dis.">
        <title>Revisiting the worldwide diversity of Leptospira species in the environment.</title>
        <authorList>
            <person name="Vincent A.T."/>
            <person name="Schiettekatte O."/>
            <person name="Bourhy P."/>
            <person name="Veyrier F.J."/>
            <person name="Picardeau M."/>
        </authorList>
    </citation>
    <scope>NUCLEOTIDE SEQUENCE [LARGE SCALE GENOMIC DNA]</scope>
    <source>
        <strain evidence="5">201800277</strain>
    </source>
</reference>
<protein>
    <recommendedName>
        <fullName evidence="4">Flagellar assembly factor FliW</fullName>
    </recommendedName>
</protein>